<evidence type="ECO:0000256" key="1">
    <source>
        <dbReference type="SAM" id="SignalP"/>
    </source>
</evidence>
<evidence type="ECO:0008006" key="4">
    <source>
        <dbReference type="Google" id="ProtNLM"/>
    </source>
</evidence>
<dbReference type="EMBL" id="JAOBTT010000001">
    <property type="protein sequence ID" value="MDZ7278423.1"/>
    <property type="molecule type" value="Genomic_DNA"/>
</dbReference>
<evidence type="ECO:0000313" key="3">
    <source>
        <dbReference type="Proteomes" id="UP001288620"/>
    </source>
</evidence>
<protein>
    <recommendedName>
        <fullName evidence="4">Type 1 fimbrial protein</fullName>
    </recommendedName>
</protein>
<keyword evidence="1" id="KW-0732">Signal</keyword>
<dbReference type="RefSeq" id="WP_322542402.1">
    <property type="nucleotide sequence ID" value="NZ_JAOBTT010000001.1"/>
</dbReference>
<name>A0ABU5LEX4_9GAMM</name>
<feature type="chain" id="PRO_5046079897" description="Type 1 fimbrial protein" evidence="1">
    <location>
        <begin position="21"/>
        <end position="102"/>
    </location>
</feature>
<keyword evidence="3" id="KW-1185">Reference proteome</keyword>
<evidence type="ECO:0000313" key="2">
    <source>
        <dbReference type="EMBL" id="MDZ7278423.1"/>
    </source>
</evidence>
<reference evidence="3" key="1">
    <citation type="submission" date="2023-07" db="EMBL/GenBank/DDBJ databases">
        <title>Structural and functional analysis of rice phyllospheric bacteria for their antimicrobial properties and defense elicitation against blast disease.</title>
        <authorList>
            <person name="Sahu K.P."/>
            <person name="Asharani P."/>
            <person name="Kumar M."/>
            <person name="Reddy B."/>
            <person name="Kumar A."/>
        </authorList>
    </citation>
    <scope>NUCLEOTIDE SEQUENCE [LARGE SCALE GENOMIC DNA]</scope>
    <source>
        <strain evidence="3">OsEp_Plm_30P10</strain>
    </source>
</reference>
<proteinExistence type="predicted"/>
<organism evidence="2 3">
    <name type="scientific">Pantoea eucrina</name>
    <dbReference type="NCBI Taxonomy" id="472693"/>
    <lineage>
        <taxon>Bacteria</taxon>
        <taxon>Pseudomonadati</taxon>
        <taxon>Pseudomonadota</taxon>
        <taxon>Gammaproteobacteria</taxon>
        <taxon>Enterobacterales</taxon>
        <taxon>Erwiniaceae</taxon>
        <taxon>Pantoea</taxon>
    </lineage>
</organism>
<gene>
    <name evidence="2" type="ORF">N4G40_09075</name>
</gene>
<feature type="signal peptide" evidence="1">
    <location>
        <begin position="1"/>
        <end position="20"/>
    </location>
</feature>
<comment type="caution">
    <text evidence="2">The sequence shown here is derived from an EMBL/GenBank/DDBJ whole genome shotgun (WGS) entry which is preliminary data.</text>
</comment>
<sequence length="102" mass="10997">MNLAHFFAAGILSVFLFSHAAANAATQSGRVMFRGEILNAPCQMHVNEQNLTSTCLRASPSKHDILSITQAGSRTYSSRAGKLSFTWTNRSERAGVLTVAVP</sequence>
<dbReference type="Proteomes" id="UP001288620">
    <property type="component" value="Unassembled WGS sequence"/>
</dbReference>
<accession>A0ABU5LEX4</accession>